<dbReference type="SUPFAM" id="SSF56219">
    <property type="entry name" value="DNase I-like"/>
    <property type="match status" value="1"/>
</dbReference>
<sequence>MKRKTGNFFITILFVLFLSPVVIAAQGDAVFRVVCWNVENLFDTRHDSLKQDEDFLPTSLRRWYYGRYREKLANVARVIAATAEKHIPVLVGLCEVENENVMRDLTRYSPLKEYDYRYVVTDSPDIRGIDIALLYQRDRFKLLSYQSLRIGSINEIYRPTRDILHVTGLLINGDTLDVFVCHFPSRLEGVKKTEPYRLFAAQTLKNAVDSLFAIRFRPQILIMGDLNDYPHEKSVTNVLAAVAPTSYPERNRLYHLLARKAEKTDYGSYKYKGKWGLFDHLIVSGLLLNVGNRFYTDESKADVIRFPFLLMKDEKYGGVRPFRTYHGIKYWGGFSDHLPVYVDFIINSR</sequence>
<dbReference type="PANTHER" id="PTHR42834">
    <property type="entry name" value="ENDONUCLEASE/EXONUCLEASE/PHOSPHATASE FAMILY PROTEIN (AFU_ORTHOLOGUE AFUA_3G09210)"/>
    <property type="match status" value="1"/>
</dbReference>
<name>A0A5J4T2C4_9ZZZZ</name>
<organism evidence="2">
    <name type="scientific">termite gut metagenome</name>
    <dbReference type="NCBI Taxonomy" id="433724"/>
    <lineage>
        <taxon>unclassified sequences</taxon>
        <taxon>metagenomes</taxon>
        <taxon>organismal metagenomes</taxon>
    </lineage>
</organism>
<dbReference type="InterPro" id="IPR005135">
    <property type="entry name" value="Endo/exonuclease/phosphatase"/>
</dbReference>
<proteinExistence type="predicted"/>
<feature type="domain" description="Endonuclease/exonuclease/phosphatase" evidence="1">
    <location>
        <begin position="33"/>
        <end position="343"/>
    </location>
</feature>
<dbReference type="Gene3D" id="3.60.10.10">
    <property type="entry name" value="Endonuclease/exonuclease/phosphatase"/>
    <property type="match status" value="1"/>
</dbReference>
<dbReference type="AlphaFoldDB" id="A0A5J4T2C4"/>
<dbReference type="InterPro" id="IPR036691">
    <property type="entry name" value="Endo/exonu/phosph_ase_sf"/>
</dbReference>
<comment type="caution">
    <text evidence="2">The sequence shown here is derived from an EMBL/GenBank/DDBJ whole genome shotgun (WGS) entry which is preliminary data.</text>
</comment>
<reference evidence="2" key="1">
    <citation type="submission" date="2019-03" db="EMBL/GenBank/DDBJ databases">
        <title>Single cell metagenomics reveals metabolic interactions within the superorganism composed of flagellate Streblomastix strix and complex community of Bacteroidetes bacteria on its surface.</title>
        <authorList>
            <person name="Treitli S.C."/>
            <person name="Kolisko M."/>
            <person name="Husnik F."/>
            <person name="Keeling P."/>
            <person name="Hampl V."/>
        </authorList>
    </citation>
    <scope>NUCLEOTIDE SEQUENCE</scope>
    <source>
        <strain evidence="2">STM</strain>
    </source>
</reference>
<dbReference type="EMBL" id="SNRY01000011">
    <property type="protein sequence ID" value="KAA6351600.1"/>
    <property type="molecule type" value="Genomic_DNA"/>
</dbReference>
<gene>
    <name evidence="2" type="ORF">EZS27_000991</name>
</gene>
<evidence type="ECO:0000259" key="1">
    <source>
        <dbReference type="Pfam" id="PF19580"/>
    </source>
</evidence>
<accession>A0A5J4T2C4</accession>
<evidence type="ECO:0000313" key="2">
    <source>
        <dbReference type="EMBL" id="KAA6351600.1"/>
    </source>
</evidence>
<dbReference type="Pfam" id="PF19580">
    <property type="entry name" value="Exo_endo_phos_3"/>
    <property type="match status" value="1"/>
</dbReference>
<dbReference type="PANTHER" id="PTHR42834:SF1">
    <property type="entry name" value="ENDONUCLEASE_EXONUCLEASE_PHOSPHATASE FAMILY PROTEIN (AFU_ORTHOLOGUE AFUA_3G09210)"/>
    <property type="match status" value="1"/>
</dbReference>
<dbReference type="GO" id="GO:0003824">
    <property type="term" value="F:catalytic activity"/>
    <property type="evidence" value="ECO:0007669"/>
    <property type="project" value="InterPro"/>
</dbReference>
<protein>
    <recommendedName>
        <fullName evidence="1">Endonuclease/exonuclease/phosphatase domain-containing protein</fullName>
    </recommendedName>
</protein>